<feature type="compositionally biased region" description="Polar residues" evidence="1">
    <location>
        <begin position="76"/>
        <end position="96"/>
    </location>
</feature>
<feature type="compositionally biased region" description="Basic and acidic residues" evidence="1">
    <location>
        <begin position="1"/>
        <end position="17"/>
    </location>
</feature>
<protein>
    <submittedName>
        <fullName evidence="2">Uncharacterized protein</fullName>
    </submittedName>
</protein>
<evidence type="ECO:0000313" key="2">
    <source>
        <dbReference type="EMBL" id="GFY52846.1"/>
    </source>
</evidence>
<gene>
    <name evidence="2" type="ORF">TNIN_438841</name>
</gene>
<evidence type="ECO:0000256" key="1">
    <source>
        <dbReference type="SAM" id="MobiDB-lite"/>
    </source>
</evidence>
<comment type="caution">
    <text evidence="2">The sequence shown here is derived from an EMBL/GenBank/DDBJ whole genome shotgun (WGS) entry which is preliminary data.</text>
</comment>
<organism evidence="2 3">
    <name type="scientific">Trichonephila inaurata madagascariensis</name>
    <dbReference type="NCBI Taxonomy" id="2747483"/>
    <lineage>
        <taxon>Eukaryota</taxon>
        <taxon>Metazoa</taxon>
        <taxon>Ecdysozoa</taxon>
        <taxon>Arthropoda</taxon>
        <taxon>Chelicerata</taxon>
        <taxon>Arachnida</taxon>
        <taxon>Araneae</taxon>
        <taxon>Araneomorphae</taxon>
        <taxon>Entelegynae</taxon>
        <taxon>Araneoidea</taxon>
        <taxon>Nephilidae</taxon>
        <taxon>Trichonephila</taxon>
        <taxon>Trichonephila inaurata</taxon>
    </lineage>
</organism>
<evidence type="ECO:0000313" key="3">
    <source>
        <dbReference type="Proteomes" id="UP000886998"/>
    </source>
</evidence>
<reference evidence="2" key="1">
    <citation type="submission" date="2020-08" db="EMBL/GenBank/DDBJ databases">
        <title>Multicomponent nature underlies the extraordinary mechanical properties of spider dragline silk.</title>
        <authorList>
            <person name="Kono N."/>
            <person name="Nakamura H."/>
            <person name="Mori M."/>
            <person name="Yoshida Y."/>
            <person name="Ohtoshi R."/>
            <person name="Malay A.D."/>
            <person name="Moran D.A.P."/>
            <person name="Tomita M."/>
            <person name="Numata K."/>
            <person name="Arakawa K."/>
        </authorList>
    </citation>
    <scope>NUCLEOTIDE SEQUENCE</scope>
</reference>
<feature type="region of interest" description="Disordered" evidence="1">
    <location>
        <begin position="152"/>
        <end position="181"/>
    </location>
</feature>
<feature type="region of interest" description="Disordered" evidence="1">
    <location>
        <begin position="1"/>
        <end position="96"/>
    </location>
</feature>
<name>A0A8X7C141_9ARAC</name>
<proteinExistence type="predicted"/>
<dbReference type="AlphaFoldDB" id="A0A8X7C141"/>
<sequence length="181" mass="20394">MTALKKDQGDRRKTGNDKRKRNVGSKESSLQISSRIKKSRKEVMVYKRSIPTSWSRGPERKRGKGPVTQVDKRRLTSSANSSNHSRKNFQQAEASIQERSIGQYNLRHVIQNQLSPDHPEEECRTKGTNTVQRKKIPGAQTLQQEESRLQAAVYSPKSSGAGTGAEEWTIKSSESKTKQSI</sequence>
<feature type="compositionally biased region" description="Polar residues" evidence="1">
    <location>
        <begin position="25"/>
        <end position="34"/>
    </location>
</feature>
<dbReference type="EMBL" id="BMAV01008936">
    <property type="protein sequence ID" value="GFY52846.1"/>
    <property type="molecule type" value="Genomic_DNA"/>
</dbReference>
<dbReference type="Proteomes" id="UP000886998">
    <property type="component" value="Unassembled WGS sequence"/>
</dbReference>
<keyword evidence="3" id="KW-1185">Reference proteome</keyword>
<accession>A0A8X7C141</accession>